<protein>
    <submittedName>
        <fullName evidence="2">Uncharacterized protein</fullName>
    </submittedName>
</protein>
<sequence>MKTIKLSIFTFILSFFCVSLLNAQMAEKEILTSTEITVKPGQNAQFIEGVKKWKSCYLENNGQAKWNMWHRQQGEGNLYVMAGMDPNWASMDKEDNAESACYVILLNLILPHIENVNSRIAQSMPEFSRSFTENANYIRVKYFDVHKGYAFEQVIREVSKAIKEKEGDFRGLWFEFELGGPNTPDFMLAEPYEKYADMDLVRDSPATIYTNKVGEEKAAELWEVWFDTLENSWAYTYKLNQEISN</sequence>
<evidence type="ECO:0000313" key="3">
    <source>
        <dbReference type="Proteomes" id="UP000315131"/>
    </source>
</evidence>
<dbReference type="OrthoDB" id="6235707at2"/>
<dbReference type="AlphaFoldDB" id="A0A550I3F6"/>
<name>A0A550I3F6_9FLAO</name>
<keyword evidence="3" id="KW-1185">Reference proteome</keyword>
<reference evidence="2 3" key="1">
    <citation type="submission" date="2019-06" db="EMBL/GenBank/DDBJ databases">
        <title>Gramella sabulilitoris sp. nov., isolated from a marine sand.</title>
        <authorList>
            <person name="Yoon J.-H."/>
        </authorList>
    </citation>
    <scope>NUCLEOTIDE SEQUENCE [LARGE SCALE GENOMIC DNA]</scope>
    <source>
        <strain evidence="2 3">HSMS-1</strain>
    </source>
</reference>
<comment type="caution">
    <text evidence="2">The sequence shown here is derived from an EMBL/GenBank/DDBJ whole genome shotgun (WGS) entry which is preliminary data.</text>
</comment>
<dbReference type="EMBL" id="VHSF01000002">
    <property type="protein sequence ID" value="TRO65510.1"/>
    <property type="molecule type" value="Genomic_DNA"/>
</dbReference>
<dbReference type="Proteomes" id="UP000315131">
    <property type="component" value="Unassembled WGS sequence"/>
</dbReference>
<keyword evidence="1" id="KW-0732">Signal</keyword>
<evidence type="ECO:0000256" key="1">
    <source>
        <dbReference type="SAM" id="SignalP"/>
    </source>
</evidence>
<feature type="signal peptide" evidence="1">
    <location>
        <begin position="1"/>
        <end position="23"/>
    </location>
</feature>
<gene>
    <name evidence="2" type="ORF">FGM01_08915</name>
</gene>
<proteinExistence type="predicted"/>
<evidence type="ECO:0000313" key="2">
    <source>
        <dbReference type="EMBL" id="TRO65510.1"/>
    </source>
</evidence>
<feature type="chain" id="PRO_5021743689" evidence="1">
    <location>
        <begin position="24"/>
        <end position="245"/>
    </location>
</feature>
<accession>A0A550I3F6</accession>
<dbReference type="RefSeq" id="WP_143410826.1">
    <property type="nucleotide sequence ID" value="NZ_VHSF01000002.1"/>
</dbReference>
<organism evidence="2 3">
    <name type="scientific">Christiangramia sabulilitoris</name>
    <dbReference type="NCBI Taxonomy" id="2583991"/>
    <lineage>
        <taxon>Bacteria</taxon>
        <taxon>Pseudomonadati</taxon>
        <taxon>Bacteroidota</taxon>
        <taxon>Flavobacteriia</taxon>
        <taxon>Flavobacteriales</taxon>
        <taxon>Flavobacteriaceae</taxon>
        <taxon>Christiangramia</taxon>
    </lineage>
</organism>